<accession>A0A0F9QFZ2</accession>
<gene>
    <name evidence="2" type="ORF">LCGC14_1099800</name>
</gene>
<name>A0A0F9QFZ2_9ZZZZ</name>
<feature type="compositionally biased region" description="Basic and acidic residues" evidence="1">
    <location>
        <begin position="28"/>
        <end position="55"/>
    </location>
</feature>
<proteinExistence type="predicted"/>
<dbReference type="EMBL" id="LAZR01004945">
    <property type="protein sequence ID" value="KKN04208.1"/>
    <property type="molecule type" value="Genomic_DNA"/>
</dbReference>
<feature type="region of interest" description="Disordered" evidence="1">
    <location>
        <begin position="20"/>
        <end position="58"/>
    </location>
</feature>
<organism evidence="2">
    <name type="scientific">marine sediment metagenome</name>
    <dbReference type="NCBI Taxonomy" id="412755"/>
    <lineage>
        <taxon>unclassified sequences</taxon>
        <taxon>metagenomes</taxon>
        <taxon>ecological metagenomes</taxon>
    </lineage>
</organism>
<evidence type="ECO:0000313" key="2">
    <source>
        <dbReference type="EMBL" id="KKN04208.1"/>
    </source>
</evidence>
<dbReference type="AlphaFoldDB" id="A0A0F9QFZ2"/>
<sequence>MFFDEIWNKPVLNNLLGSKPWMVFDNDDGSKDDGSKDDGGGGGGSKDDGGKKDDTPATFDIKVSGVDKTVTLDEMKEMATKAGGADEKFREAAQKLKDAEDATSAGAEGKEIKELFGKLFTSGEYNKTDIRRFGELTGQGAEEMEKMFAAELEKQGKTSAGAKGDDTPFRKLTAEDLAPDLQETLAGAKQTQVEQAEIKIAGMVEKGVDKDDFFGTIIKDTEEKQQESRKTAITDMVKREVNKRILSSPYTNEKFGDAMIKGAIQEIRANIKAYGVPTKASEQPVSSVLAGLGLSGDLLTKVQDNETIERVSAGEEDYLDNFVARLAQKQAME</sequence>
<protein>
    <submittedName>
        <fullName evidence="2">Uncharacterized protein</fullName>
    </submittedName>
</protein>
<reference evidence="2" key="1">
    <citation type="journal article" date="2015" name="Nature">
        <title>Complex archaea that bridge the gap between prokaryotes and eukaryotes.</title>
        <authorList>
            <person name="Spang A."/>
            <person name="Saw J.H."/>
            <person name="Jorgensen S.L."/>
            <person name="Zaremba-Niedzwiedzka K."/>
            <person name="Martijn J."/>
            <person name="Lind A.E."/>
            <person name="van Eijk R."/>
            <person name="Schleper C."/>
            <person name="Guy L."/>
            <person name="Ettema T.J."/>
        </authorList>
    </citation>
    <scope>NUCLEOTIDE SEQUENCE</scope>
</reference>
<comment type="caution">
    <text evidence="2">The sequence shown here is derived from an EMBL/GenBank/DDBJ whole genome shotgun (WGS) entry which is preliminary data.</text>
</comment>
<evidence type="ECO:0000256" key="1">
    <source>
        <dbReference type="SAM" id="MobiDB-lite"/>
    </source>
</evidence>